<keyword evidence="6 11" id="KW-0695">RNA-directed DNA polymerase</keyword>
<dbReference type="RefSeq" id="WP_104016751.1">
    <property type="nucleotide sequence ID" value="NZ_CAWPJG010000001.1"/>
</dbReference>
<comment type="similarity">
    <text evidence="8">Belongs to the bacterial reverse transcriptase family.</text>
</comment>
<dbReference type="GO" id="GO:0051607">
    <property type="term" value="P:defense response to virus"/>
    <property type="evidence" value="ECO:0007669"/>
    <property type="project" value="UniProtKB-KW"/>
</dbReference>
<evidence type="ECO:0000256" key="4">
    <source>
        <dbReference type="ARBA" id="ARBA00022723"/>
    </source>
</evidence>
<dbReference type="EC" id="2.7.7.49" evidence="1"/>
<dbReference type="GO" id="GO:0046872">
    <property type="term" value="F:metal ion binding"/>
    <property type="evidence" value="ECO:0007669"/>
    <property type="project" value="UniProtKB-KW"/>
</dbReference>
<name>A0A6M4Y484_AERME</name>
<dbReference type="Proteomes" id="UP000501427">
    <property type="component" value="Chromosome"/>
</dbReference>
<dbReference type="PANTHER" id="PTHR34047">
    <property type="entry name" value="NUCLEAR INTRON MATURASE 1, MITOCHONDRIAL-RELATED"/>
    <property type="match status" value="1"/>
</dbReference>
<organism evidence="11 12">
    <name type="scientific">Aeromonas media</name>
    <dbReference type="NCBI Taxonomy" id="651"/>
    <lineage>
        <taxon>Bacteria</taxon>
        <taxon>Pseudomonadati</taxon>
        <taxon>Pseudomonadota</taxon>
        <taxon>Gammaproteobacteria</taxon>
        <taxon>Aeromonadales</taxon>
        <taxon>Aeromonadaceae</taxon>
        <taxon>Aeromonas</taxon>
    </lineage>
</organism>
<keyword evidence="3" id="KW-0548">Nucleotidyltransferase</keyword>
<dbReference type="PRINTS" id="PR00866">
    <property type="entry name" value="RNADNAPOLMS"/>
</dbReference>
<evidence type="ECO:0000313" key="12">
    <source>
        <dbReference type="Proteomes" id="UP000501427"/>
    </source>
</evidence>
<dbReference type="PANTHER" id="PTHR34047:SF7">
    <property type="entry name" value="RNA-DIRECTED DNA POLYMERASE"/>
    <property type="match status" value="1"/>
</dbReference>
<evidence type="ECO:0000256" key="6">
    <source>
        <dbReference type="ARBA" id="ARBA00022918"/>
    </source>
</evidence>
<proteinExistence type="inferred from homology"/>
<evidence type="ECO:0000256" key="8">
    <source>
        <dbReference type="ARBA" id="ARBA00034120"/>
    </source>
</evidence>
<dbReference type="PROSITE" id="PS50878">
    <property type="entry name" value="RT_POL"/>
    <property type="match status" value="1"/>
</dbReference>
<evidence type="ECO:0000256" key="3">
    <source>
        <dbReference type="ARBA" id="ARBA00022695"/>
    </source>
</evidence>
<evidence type="ECO:0000256" key="7">
    <source>
        <dbReference type="ARBA" id="ARBA00023118"/>
    </source>
</evidence>
<accession>A0A6M4Y484</accession>
<evidence type="ECO:0000259" key="10">
    <source>
        <dbReference type="PROSITE" id="PS50878"/>
    </source>
</evidence>
<feature type="domain" description="Reverse transcriptase" evidence="10">
    <location>
        <begin position="199"/>
        <end position="411"/>
    </location>
</feature>
<gene>
    <name evidence="11" type="ORF">E4184_00100</name>
</gene>
<reference evidence="11 12" key="1">
    <citation type="submission" date="2019-03" db="EMBL/GenBank/DDBJ databases">
        <title>Novel transposon Tn6433 accelerates the dissemination of tet(E) in Aeromonas from aerobic biofilm under oxytetracycline stress.</title>
        <authorList>
            <person name="Shi Y."/>
            <person name="Tian Z."/>
            <person name="Zhang Y."/>
            <person name="Zhang H."/>
            <person name="Yang M."/>
        </authorList>
    </citation>
    <scope>NUCLEOTIDE SEQUENCE [LARGE SCALE GENOMIC DNA]</scope>
    <source>
        <strain evidence="11 12">T0.1-19</strain>
    </source>
</reference>
<evidence type="ECO:0000256" key="1">
    <source>
        <dbReference type="ARBA" id="ARBA00012493"/>
    </source>
</evidence>
<evidence type="ECO:0000256" key="9">
    <source>
        <dbReference type="ARBA" id="ARBA00048173"/>
    </source>
</evidence>
<dbReference type="InterPro" id="IPR051083">
    <property type="entry name" value="GrpII_Intron_Splice-Mob/Def"/>
</dbReference>
<dbReference type="CDD" id="cd03487">
    <property type="entry name" value="RT_Bac_retron_II"/>
    <property type="match status" value="1"/>
</dbReference>
<comment type="catalytic activity">
    <reaction evidence="9">
        <text>DNA(n) + a 2'-deoxyribonucleoside 5'-triphosphate = DNA(n+1) + diphosphate</text>
        <dbReference type="Rhea" id="RHEA:22508"/>
        <dbReference type="Rhea" id="RHEA-COMP:17339"/>
        <dbReference type="Rhea" id="RHEA-COMP:17340"/>
        <dbReference type="ChEBI" id="CHEBI:33019"/>
        <dbReference type="ChEBI" id="CHEBI:61560"/>
        <dbReference type="ChEBI" id="CHEBI:173112"/>
        <dbReference type="EC" id="2.7.7.49"/>
    </reaction>
</comment>
<dbReference type="NCBIfam" id="NF038233">
    <property type="entry name" value="retron_St85_RT"/>
    <property type="match status" value="1"/>
</dbReference>
<keyword evidence="4" id="KW-0479">Metal-binding</keyword>
<keyword evidence="7" id="KW-0051">Antiviral defense</keyword>
<dbReference type="AlphaFoldDB" id="A0A6M4Y484"/>
<dbReference type="SUPFAM" id="SSF56672">
    <property type="entry name" value="DNA/RNA polymerases"/>
    <property type="match status" value="1"/>
</dbReference>
<dbReference type="InterPro" id="IPR000477">
    <property type="entry name" value="RT_dom"/>
</dbReference>
<evidence type="ECO:0000313" key="11">
    <source>
        <dbReference type="EMBL" id="QJT20057.1"/>
    </source>
</evidence>
<protein>
    <recommendedName>
        <fullName evidence="1">RNA-directed DNA polymerase</fullName>
        <ecNumber evidence="1">2.7.7.49</ecNumber>
    </recommendedName>
</protein>
<evidence type="ECO:0000256" key="2">
    <source>
        <dbReference type="ARBA" id="ARBA00022679"/>
    </source>
</evidence>
<keyword evidence="2" id="KW-0808">Transferase</keyword>
<sequence length="483" mass="54124">MDENFNPRPFLWAIGMAQPTTLDYAHAFLKKVTQSESDLLTIEEINNFSKFALDAGLIEVVSKKNKLYSLTNEGGVFIGKGLRLLRDKNRLLLLKSFRRAKLTQESSPTGNLAGAAPVVRNSSALKAAPRPEVSLASGPLPQNQRNFWPRVSEQFNIGLIVGELSPSINLNFYSRNSFPEVSDSISAIDALSLCIGVSPRLIGSMCHAQSNHYRTFTLMKKSGGTRTINSPRAFLKTVQYWIKDYLIYKLPVHDACFSYRKGLSVKNNACVHLNKKYILCVDIDNYFGSIKTEFIHAMLHKFDFSMELSEVLSQLMTLDGSLPQGAPTSPDISNSFLYDFDVTVSDWCSAHNVSYSRYSDDLTFGLDSIDIIGDLKDFVINSLLRLGLRLKEEKTRVMSCNNRQMITGVVINNGTPRPSRKFRKMVRAAFFNAQDLGDVSSIKKLRGYLNYLSSFEGGDTSENIAKYSKIISSLEEIKIKMTN</sequence>
<dbReference type="GO" id="GO:0003964">
    <property type="term" value="F:RNA-directed DNA polymerase activity"/>
    <property type="evidence" value="ECO:0007669"/>
    <property type="project" value="UniProtKB-KW"/>
</dbReference>
<evidence type="ECO:0000256" key="5">
    <source>
        <dbReference type="ARBA" id="ARBA00022842"/>
    </source>
</evidence>
<dbReference type="GO" id="GO:0003723">
    <property type="term" value="F:RNA binding"/>
    <property type="evidence" value="ECO:0007669"/>
    <property type="project" value="InterPro"/>
</dbReference>
<dbReference type="EMBL" id="CP038441">
    <property type="protein sequence ID" value="QJT20057.1"/>
    <property type="molecule type" value="Genomic_DNA"/>
</dbReference>
<dbReference type="InterPro" id="IPR043502">
    <property type="entry name" value="DNA/RNA_pol_sf"/>
</dbReference>
<dbReference type="InterPro" id="IPR000123">
    <property type="entry name" value="Reverse_transcriptase_msDNA"/>
</dbReference>
<keyword evidence="5" id="KW-0460">Magnesium</keyword>
<dbReference type="Pfam" id="PF00078">
    <property type="entry name" value="RVT_1"/>
    <property type="match status" value="1"/>
</dbReference>